<dbReference type="SUPFAM" id="SSF55961">
    <property type="entry name" value="Bet v1-like"/>
    <property type="match status" value="1"/>
</dbReference>
<comment type="caution">
    <text evidence="1">The sequence shown here is derived from an EMBL/GenBank/DDBJ whole genome shotgun (WGS) entry which is preliminary data.</text>
</comment>
<dbReference type="EMBL" id="AMCI01000349">
    <property type="protein sequence ID" value="EJX09628.1"/>
    <property type="molecule type" value="Genomic_DNA"/>
</dbReference>
<protein>
    <submittedName>
        <fullName evidence="1">Uncharacterized protein</fullName>
    </submittedName>
</protein>
<dbReference type="AlphaFoldDB" id="J9H1K6"/>
<name>J9H1K6_9ZZZZ</name>
<gene>
    <name evidence="1" type="ORF">EVA_02261</name>
</gene>
<proteinExistence type="predicted"/>
<organism evidence="1">
    <name type="scientific">gut metagenome</name>
    <dbReference type="NCBI Taxonomy" id="749906"/>
    <lineage>
        <taxon>unclassified sequences</taxon>
        <taxon>metagenomes</taxon>
        <taxon>organismal metagenomes</taxon>
    </lineage>
</organism>
<sequence>MKQCTERLFPHASGCTFPASLLGKKALEGFRKVDLASILNQMTGGKGMRVIIPLYLRAQINKKLSNTTFMSLSKFESEVKFIPQPNVYVYSRFADLSNLGAIKERLADPEVQERIGQQVPADKVEELKKYVEAMTFDTDSIQIASPLGNISLRIVERDEPKCVKLASEGAPVQLYAWIQLLPHGEAETKMRVTVGAEVNFFMKGMVAKPLQQAADGLAQMLSMMR</sequence>
<accession>J9H1K6</accession>
<evidence type="ECO:0000313" key="1">
    <source>
        <dbReference type="EMBL" id="EJX09628.1"/>
    </source>
</evidence>
<reference evidence="1" key="1">
    <citation type="journal article" date="2012" name="PLoS ONE">
        <title>Gene sets for utilization of primary and secondary nutrition supplies in the distal gut of endangered iberian lynx.</title>
        <authorList>
            <person name="Alcaide M."/>
            <person name="Messina E."/>
            <person name="Richter M."/>
            <person name="Bargiela R."/>
            <person name="Peplies J."/>
            <person name="Huws S.A."/>
            <person name="Newbold C.J."/>
            <person name="Golyshin P.N."/>
            <person name="Simon M.A."/>
            <person name="Lopez G."/>
            <person name="Yakimov M.M."/>
            <person name="Ferrer M."/>
        </authorList>
    </citation>
    <scope>NUCLEOTIDE SEQUENCE</scope>
</reference>